<feature type="domain" description="Methyltransferase FkbM" evidence="1">
    <location>
        <begin position="87"/>
        <end position="259"/>
    </location>
</feature>
<reference evidence="3" key="1">
    <citation type="submission" date="2023-07" db="EMBL/GenBank/DDBJ databases">
        <title>Genome sequence of Stenotrophomonas sp. Alg010 isolated from Sargassum waste.</title>
        <authorList>
            <person name="Mohapatra"/>
            <person name="B.R."/>
        </authorList>
    </citation>
    <scope>NUCLEOTIDE SEQUENCE [LARGE SCALE GENOMIC DNA]</scope>
    <source>
        <strain evidence="3">Alg010</strain>
    </source>
</reference>
<dbReference type="PANTHER" id="PTHR34203:SF15">
    <property type="entry name" value="SLL1173 PROTEIN"/>
    <property type="match status" value="1"/>
</dbReference>
<dbReference type="InterPro" id="IPR029063">
    <property type="entry name" value="SAM-dependent_MTases_sf"/>
</dbReference>
<dbReference type="NCBIfam" id="TIGR01444">
    <property type="entry name" value="fkbM_fam"/>
    <property type="match status" value="1"/>
</dbReference>
<evidence type="ECO:0000313" key="2">
    <source>
        <dbReference type="EMBL" id="GMR26280.1"/>
    </source>
</evidence>
<comment type="caution">
    <text evidence="2">The sequence shown here is derived from an EMBL/GenBank/DDBJ whole genome shotgun (WGS) entry which is preliminary data.</text>
</comment>
<dbReference type="InterPro" id="IPR006342">
    <property type="entry name" value="FkbM_mtfrase"/>
</dbReference>
<evidence type="ECO:0000313" key="3">
    <source>
        <dbReference type="Proteomes" id="UP001306668"/>
    </source>
</evidence>
<proteinExistence type="predicted"/>
<dbReference type="SUPFAM" id="SSF53335">
    <property type="entry name" value="S-adenosyl-L-methionine-dependent methyltransferases"/>
    <property type="match status" value="1"/>
</dbReference>
<gene>
    <name evidence="2" type="ORF">STENOSP10_04990</name>
</gene>
<dbReference type="PANTHER" id="PTHR34203">
    <property type="entry name" value="METHYLTRANSFERASE, FKBM FAMILY PROTEIN"/>
    <property type="match status" value="1"/>
</dbReference>
<dbReference type="RefSeq" id="WP_253136421.1">
    <property type="nucleotide sequence ID" value="NZ_BTRJ01000003.1"/>
</dbReference>
<accession>A0ABQ6QBA4</accession>
<dbReference type="Proteomes" id="UP001306668">
    <property type="component" value="Unassembled WGS sequence"/>
</dbReference>
<evidence type="ECO:0000259" key="1">
    <source>
        <dbReference type="Pfam" id="PF05050"/>
    </source>
</evidence>
<dbReference type="InterPro" id="IPR052514">
    <property type="entry name" value="SAM-dependent_MTase"/>
</dbReference>
<protein>
    <recommendedName>
        <fullName evidence="1">Methyltransferase FkbM domain-containing protein</fullName>
    </recommendedName>
</protein>
<dbReference type="Pfam" id="PF05050">
    <property type="entry name" value="Methyltransf_21"/>
    <property type="match status" value="1"/>
</dbReference>
<sequence>MGLMTVLRQMGNNLRVGERPGVAQSALRRLFRHLRGREIIDDFDGRFTVSLDLAEHMQRRMFWMGYYNMHLVSFLDRILEPGMTVIDVGANIGEISLVCANRVGPSGCVIAIEPIAGIADQLQCNVQINGLHETVHVHRQGLAAQAGQLPIYASCGQTDGAEFNQGLGSLYGNASVDRYVGMADITTLENVAQRVGLTRLDVLKIDIEGGELPCLQGGLNILRRFLPVIAVEVQEQACIAAGYQSRDILAFLQPLGYRFHRLEAQGRLVRIEIADLRDYQDVICIAGPLRAVETA</sequence>
<organism evidence="2 3">
    <name type="scientific">Stenotrophomonas sepilia</name>
    <dbReference type="NCBI Taxonomy" id="2860290"/>
    <lineage>
        <taxon>Bacteria</taxon>
        <taxon>Pseudomonadati</taxon>
        <taxon>Pseudomonadota</taxon>
        <taxon>Gammaproteobacteria</taxon>
        <taxon>Lysobacterales</taxon>
        <taxon>Lysobacteraceae</taxon>
        <taxon>Stenotrophomonas</taxon>
        <taxon>Stenotrophomonas maltophilia group</taxon>
    </lineage>
</organism>
<name>A0ABQ6QBA4_9GAMM</name>
<dbReference type="EMBL" id="BTRJ01000003">
    <property type="protein sequence ID" value="GMR26280.1"/>
    <property type="molecule type" value="Genomic_DNA"/>
</dbReference>
<dbReference type="Gene3D" id="3.40.50.150">
    <property type="entry name" value="Vaccinia Virus protein VP39"/>
    <property type="match status" value="1"/>
</dbReference>
<keyword evidence="3" id="KW-1185">Reference proteome</keyword>